<dbReference type="GO" id="GO:0006351">
    <property type="term" value="P:DNA-templated transcription"/>
    <property type="evidence" value="ECO:0007669"/>
    <property type="project" value="UniProtKB-UniRule"/>
</dbReference>
<dbReference type="GO" id="GO:0003677">
    <property type="term" value="F:DNA binding"/>
    <property type="evidence" value="ECO:0007669"/>
    <property type="project" value="UniProtKB-UniRule"/>
</dbReference>
<keyword evidence="4 11" id="KW-0240">DNA-directed RNA polymerase</keyword>
<comment type="function">
    <text evidence="11">Promotes RNA polymerase assembly. Latches the N- and C-terminal regions of the beta' subunit thereby facilitating its interaction with the beta and alpha subunits.</text>
</comment>
<dbReference type="SMR" id="A0A1B9VW14"/>
<evidence type="ECO:0000313" key="12">
    <source>
        <dbReference type="EMBL" id="MEH1545554.1"/>
    </source>
</evidence>
<dbReference type="AlphaFoldDB" id="A0A1B9VW14"/>
<evidence type="ECO:0000256" key="6">
    <source>
        <dbReference type="ARBA" id="ARBA00022695"/>
    </source>
</evidence>
<evidence type="ECO:0000256" key="3">
    <source>
        <dbReference type="ARBA" id="ARBA00013725"/>
    </source>
</evidence>
<dbReference type="HAMAP" id="MF_00366">
    <property type="entry name" value="RNApol_bact_RpoZ"/>
    <property type="match status" value="1"/>
</dbReference>
<gene>
    <name evidence="11 12" type="primary">rpoZ</name>
    <name evidence="13" type="ORF">CHT91_04955</name>
    <name evidence="12" type="ORF">V7F78_00655</name>
</gene>
<dbReference type="EMBL" id="JBAKUA010000001">
    <property type="protein sequence ID" value="MEH1545554.1"/>
    <property type="molecule type" value="Genomic_DNA"/>
</dbReference>
<evidence type="ECO:0000256" key="5">
    <source>
        <dbReference type="ARBA" id="ARBA00022679"/>
    </source>
</evidence>
<dbReference type="InterPro" id="IPR006110">
    <property type="entry name" value="Pol_omega/Rpo6/RPB6"/>
</dbReference>
<protein>
    <recommendedName>
        <fullName evidence="3 11">DNA-directed RNA polymerase subunit omega</fullName>
        <shortName evidence="11">RNAP omega subunit</shortName>
        <ecNumber evidence="2 11">2.7.7.6</ecNumber>
    </recommendedName>
    <alternativeName>
        <fullName evidence="11">RNA polymerase omega subunit</fullName>
    </alternativeName>
    <alternativeName>
        <fullName evidence="9 11">Transcriptase subunit omega</fullName>
    </alternativeName>
</protein>
<organism evidence="13 14">
    <name type="scientific">Cutibacterium avidum</name>
    <dbReference type="NCBI Taxonomy" id="33010"/>
    <lineage>
        <taxon>Bacteria</taxon>
        <taxon>Bacillati</taxon>
        <taxon>Actinomycetota</taxon>
        <taxon>Actinomycetes</taxon>
        <taxon>Propionibacteriales</taxon>
        <taxon>Propionibacteriaceae</taxon>
        <taxon>Cutibacterium</taxon>
    </lineage>
</organism>
<dbReference type="Proteomes" id="UP000259211">
    <property type="component" value="Unassembled WGS sequence"/>
</dbReference>
<evidence type="ECO:0000256" key="2">
    <source>
        <dbReference type="ARBA" id="ARBA00012418"/>
    </source>
</evidence>
<evidence type="ECO:0000313" key="14">
    <source>
        <dbReference type="Proteomes" id="UP000259211"/>
    </source>
</evidence>
<dbReference type="PANTHER" id="PTHR34476">
    <property type="entry name" value="DNA-DIRECTED RNA POLYMERASE SUBUNIT OMEGA"/>
    <property type="match status" value="1"/>
</dbReference>
<dbReference type="OrthoDB" id="8481372at2"/>
<evidence type="ECO:0000256" key="7">
    <source>
        <dbReference type="ARBA" id="ARBA00023163"/>
    </source>
</evidence>
<keyword evidence="6 11" id="KW-0548">Nucleotidyltransferase</keyword>
<evidence type="ECO:0000313" key="13">
    <source>
        <dbReference type="EMBL" id="RFT44987.1"/>
    </source>
</evidence>
<dbReference type="InterPro" id="IPR036161">
    <property type="entry name" value="RPB6/omega-like_sf"/>
</dbReference>
<evidence type="ECO:0000256" key="11">
    <source>
        <dbReference type="HAMAP-Rule" id="MF_00366"/>
    </source>
</evidence>
<dbReference type="EC" id="2.7.7.6" evidence="2 11"/>
<dbReference type="GO" id="GO:0003899">
    <property type="term" value="F:DNA-directed RNA polymerase activity"/>
    <property type="evidence" value="ECO:0007669"/>
    <property type="project" value="UniProtKB-UniRule"/>
</dbReference>
<evidence type="ECO:0000256" key="4">
    <source>
        <dbReference type="ARBA" id="ARBA00022478"/>
    </source>
</evidence>
<keyword evidence="5 11" id="KW-0808">Transferase</keyword>
<comment type="caution">
    <text evidence="13">The sequence shown here is derived from an EMBL/GenBank/DDBJ whole genome shotgun (WGS) entry which is preliminary data.</text>
</comment>
<dbReference type="eggNOG" id="COG1758">
    <property type="taxonomic scope" value="Bacteria"/>
</dbReference>
<evidence type="ECO:0000256" key="1">
    <source>
        <dbReference type="ARBA" id="ARBA00006711"/>
    </source>
</evidence>
<dbReference type="STRING" id="33010.BFS79_01085"/>
<dbReference type="EMBL" id="NOWI01000004">
    <property type="protein sequence ID" value="RFT44987.1"/>
    <property type="molecule type" value="Genomic_DNA"/>
</dbReference>
<dbReference type="Pfam" id="PF01192">
    <property type="entry name" value="RNA_pol_Rpb6"/>
    <property type="match status" value="1"/>
</dbReference>
<keyword evidence="7 11" id="KW-0804">Transcription</keyword>
<dbReference type="GeneID" id="92857162"/>
<accession>A0A1B9VW14</accession>
<evidence type="ECO:0000256" key="8">
    <source>
        <dbReference type="ARBA" id="ARBA00025935"/>
    </source>
</evidence>
<comment type="catalytic activity">
    <reaction evidence="10 11">
        <text>RNA(n) + a ribonucleoside 5'-triphosphate = RNA(n+1) + diphosphate</text>
        <dbReference type="Rhea" id="RHEA:21248"/>
        <dbReference type="Rhea" id="RHEA-COMP:14527"/>
        <dbReference type="Rhea" id="RHEA-COMP:17342"/>
        <dbReference type="ChEBI" id="CHEBI:33019"/>
        <dbReference type="ChEBI" id="CHEBI:61557"/>
        <dbReference type="ChEBI" id="CHEBI:140395"/>
        <dbReference type="EC" id="2.7.7.6"/>
    </reaction>
</comment>
<evidence type="ECO:0000256" key="9">
    <source>
        <dbReference type="ARBA" id="ARBA00029924"/>
    </source>
</evidence>
<reference evidence="12" key="2">
    <citation type="submission" date="2024-02" db="EMBL/GenBank/DDBJ databases">
        <title>Bacterial skin colonization with Propionibacterium avidum as a risk factor for Periprosthetic Joint Infections - a single-center prospective study.</title>
        <authorList>
            <person name="Achermann Y."/>
        </authorList>
    </citation>
    <scope>NUCLEOTIDE SEQUENCE</scope>
    <source>
        <strain evidence="12">PAVI-2017310195</strain>
    </source>
</reference>
<name>A0A1B9VW14_9ACTN</name>
<dbReference type="RefSeq" id="WP_002516821.1">
    <property type="nucleotide sequence ID" value="NZ_AP024308.1"/>
</dbReference>
<evidence type="ECO:0000256" key="10">
    <source>
        <dbReference type="ARBA" id="ARBA00048552"/>
    </source>
</evidence>
<proteinExistence type="inferred from homology"/>
<dbReference type="SUPFAM" id="SSF63562">
    <property type="entry name" value="RPB6/omega subunit-like"/>
    <property type="match status" value="1"/>
</dbReference>
<sequence length="115" mass="12484">MTETTPEGIVNPPIDQLLEHVDSKYRLVLFAAKRARQINAYYSQLAEGLLENVGPLVETTNQEKPLSIAMREIQAGVVEAHEMDAEEIAAQAAAAQEAPAIELDDPFADLADPNA</sequence>
<dbReference type="InterPro" id="IPR003716">
    <property type="entry name" value="DNA-dir_RNA_pol_omega"/>
</dbReference>
<dbReference type="GeneID" id="92880830"/>
<dbReference type="PANTHER" id="PTHR34476:SF1">
    <property type="entry name" value="DNA-DIRECTED RNA POLYMERASE SUBUNIT OMEGA"/>
    <property type="match status" value="1"/>
</dbReference>
<dbReference type="Gene3D" id="3.90.940.10">
    <property type="match status" value="1"/>
</dbReference>
<reference evidence="13 14" key="1">
    <citation type="submission" date="2017-07" db="EMBL/GenBank/DDBJ databases">
        <authorList>
            <person name="Sun Z.S."/>
            <person name="Albrecht U."/>
            <person name="Echele G."/>
            <person name="Lee C.C."/>
        </authorList>
    </citation>
    <scope>NUCLEOTIDE SEQUENCE [LARGE SCALE GENOMIC DNA]</scope>
    <source>
        <strain evidence="13 14">P16-029</strain>
    </source>
</reference>
<dbReference type="Proteomes" id="UP001309299">
    <property type="component" value="Unassembled WGS sequence"/>
</dbReference>
<dbReference type="GO" id="GO:0000428">
    <property type="term" value="C:DNA-directed RNA polymerase complex"/>
    <property type="evidence" value="ECO:0007669"/>
    <property type="project" value="UniProtKB-KW"/>
</dbReference>
<dbReference type="NCBIfam" id="TIGR00690">
    <property type="entry name" value="rpoZ"/>
    <property type="match status" value="1"/>
</dbReference>
<dbReference type="SMART" id="SM01409">
    <property type="entry name" value="RNA_pol_Rpb6"/>
    <property type="match status" value="1"/>
</dbReference>
<comment type="similarity">
    <text evidence="1 11">Belongs to the RNA polymerase subunit omega family.</text>
</comment>
<comment type="subunit">
    <text evidence="8 11">The RNAP catalytic core consists of 2 alpha, 1 beta, 1 beta' and 1 omega subunit. When a sigma factor is associated with the core the holoenzyme is formed, which can initiate transcription.</text>
</comment>